<evidence type="ECO:0000313" key="2">
    <source>
        <dbReference type="EMBL" id="TCP65239.1"/>
    </source>
</evidence>
<feature type="domain" description="Sporulation stage II protein D amidase enhancer LytB N-terminal" evidence="1">
    <location>
        <begin position="47"/>
        <end position="141"/>
    </location>
</feature>
<evidence type="ECO:0000259" key="1">
    <source>
        <dbReference type="Pfam" id="PF08486"/>
    </source>
</evidence>
<reference evidence="2 3" key="1">
    <citation type="submission" date="2019-03" db="EMBL/GenBank/DDBJ databases">
        <title>Genomic Encyclopedia of Type Strains, Phase IV (KMG-IV): sequencing the most valuable type-strain genomes for metagenomic binning, comparative biology and taxonomic classification.</title>
        <authorList>
            <person name="Goeker M."/>
        </authorList>
    </citation>
    <scope>NUCLEOTIDE SEQUENCE [LARGE SCALE GENOMIC DNA]</scope>
    <source>
        <strain evidence="2 3">DSM 11170</strain>
    </source>
</reference>
<dbReference type="NCBIfam" id="TIGR02669">
    <property type="entry name" value="SpoIID_LytB"/>
    <property type="match status" value="1"/>
</dbReference>
<dbReference type="EMBL" id="SLXT01000006">
    <property type="protein sequence ID" value="TCP65239.1"/>
    <property type="molecule type" value="Genomic_DNA"/>
</dbReference>
<proteinExistence type="predicted"/>
<dbReference type="GO" id="GO:0030435">
    <property type="term" value="P:sporulation resulting in formation of a cellular spore"/>
    <property type="evidence" value="ECO:0007669"/>
    <property type="project" value="InterPro"/>
</dbReference>
<dbReference type="InterPro" id="IPR013693">
    <property type="entry name" value="SpoIID/LytB_N"/>
</dbReference>
<dbReference type="Pfam" id="PF08486">
    <property type="entry name" value="SpoIID"/>
    <property type="match status" value="1"/>
</dbReference>
<accession>A0A4R2RR24</accession>
<keyword evidence="3" id="KW-1185">Reference proteome</keyword>
<name>A0A4R2RR24_9FIRM</name>
<dbReference type="Proteomes" id="UP000294813">
    <property type="component" value="Unassembled WGS sequence"/>
</dbReference>
<sequence>MRRYLIIAGSILVVLSIIAIGVPYVIIHTQRQPLPTEPLVTIEQKDGAMQQVPMETYLIGVLAGELSPNDPEQALYAQAVAARTYAWRKIQAGETLTTTVSTQVWLSPEERLARWGVLKTPTYTYHLQRAIQATSGQILTHQGQPILAAFHASCGGKTEDASEVWGQVRPYLISVPCSEEDQAHNQSVRTVHFSLIDLDGRLGTNLQNTTAVTAGGTSKKAKKDESAIAQAMLPAVAITETTLSGRAKTVRIGEQTWRATELRKLLQLRSTDLTLAWQGNQLQITTRGYGHAVGLCQDGACLLAQQGKAYQEILQHYYPHTELQKLY</sequence>
<dbReference type="InterPro" id="IPR013486">
    <property type="entry name" value="SpoIID/LytB"/>
</dbReference>
<evidence type="ECO:0000313" key="3">
    <source>
        <dbReference type="Proteomes" id="UP000294813"/>
    </source>
</evidence>
<protein>
    <submittedName>
        <fullName evidence="2">Stage II sporulation protein D</fullName>
    </submittedName>
</protein>
<organism evidence="2 3">
    <name type="scientific">Heliophilum fasciatum</name>
    <dbReference type="NCBI Taxonomy" id="35700"/>
    <lineage>
        <taxon>Bacteria</taxon>
        <taxon>Bacillati</taxon>
        <taxon>Bacillota</taxon>
        <taxon>Clostridia</taxon>
        <taxon>Eubacteriales</taxon>
        <taxon>Heliobacteriaceae</taxon>
        <taxon>Heliophilum</taxon>
    </lineage>
</organism>
<gene>
    <name evidence="2" type="ORF">EDD73_106123</name>
</gene>
<dbReference type="AlphaFoldDB" id="A0A4R2RR24"/>
<comment type="caution">
    <text evidence="2">The sequence shown here is derived from an EMBL/GenBank/DDBJ whole genome shotgun (WGS) entry which is preliminary data.</text>
</comment>